<keyword evidence="15" id="KW-0472">Membrane</keyword>
<protein>
    <recommendedName>
        <fullName evidence="5">Protein O-linked-mannose beta-1,2-N-acetylglucosaminyltransferase 1</fullName>
    </recommendedName>
</protein>
<evidence type="ECO:0000256" key="22">
    <source>
        <dbReference type="SAM" id="MobiDB-lite"/>
    </source>
</evidence>
<dbReference type="Ensembl" id="ENSRNOT00000107786.2">
    <property type="protein sequence ID" value="ENSRNOP00000088565.1"/>
    <property type="gene ID" value="ENSRNOG00000023455.7"/>
</dbReference>
<organism evidence="24 25">
    <name type="scientific">Rattus norvegicus</name>
    <name type="common">Rat</name>
    <dbReference type="NCBI Taxonomy" id="10116"/>
    <lineage>
        <taxon>Eukaryota</taxon>
        <taxon>Metazoa</taxon>
        <taxon>Chordata</taxon>
        <taxon>Craniata</taxon>
        <taxon>Vertebrata</taxon>
        <taxon>Euteleostomi</taxon>
        <taxon>Mammalia</taxon>
        <taxon>Eutheria</taxon>
        <taxon>Euarchontoglires</taxon>
        <taxon>Glires</taxon>
        <taxon>Rodentia</taxon>
        <taxon>Myomorpha</taxon>
        <taxon>Muroidea</taxon>
        <taxon>Muridae</taxon>
        <taxon>Murinae</taxon>
        <taxon>Rattus</taxon>
    </lineage>
</organism>
<evidence type="ECO:0000256" key="15">
    <source>
        <dbReference type="ARBA" id="ARBA00023136"/>
    </source>
</evidence>
<keyword evidence="13" id="KW-1133">Transmembrane helix</keyword>
<comment type="subunit">
    <text evidence="18">Interacts with DAG1 (via O-linked mannose moiety). Interacts (via transmembrane domain) with FKTN; the interaction is direct and is required for normal location in Golgi membranes.</text>
</comment>
<evidence type="ECO:0000256" key="14">
    <source>
        <dbReference type="ARBA" id="ARBA00023034"/>
    </source>
</evidence>
<evidence type="ECO:0000313" key="25">
    <source>
        <dbReference type="Proteomes" id="UP000002494"/>
    </source>
</evidence>
<dbReference type="RGD" id="1359396">
    <property type="gene designation" value="Pomgnt1"/>
</dbReference>
<gene>
    <name evidence="24 26" type="primary">Pomgnt1</name>
</gene>
<evidence type="ECO:0000256" key="9">
    <source>
        <dbReference type="ARBA" id="ARBA00022692"/>
    </source>
</evidence>
<keyword evidence="6" id="KW-0597">Phosphoprotein</keyword>
<dbReference type="GO" id="GO:0035269">
    <property type="term" value="P:protein O-linked glycosylation via mannose"/>
    <property type="evidence" value="ECO:0007669"/>
    <property type="project" value="Ensembl"/>
</dbReference>
<keyword evidence="8" id="KW-0808">Transferase</keyword>
<keyword evidence="12" id="KW-0735">Signal-anchor</keyword>
<keyword evidence="27" id="KW-1267">Proteomics identification</keyword>
<comment type="similarity">
    <text evidence="4">Belongs to the glycosyltransferase 13 family.</text>
</comment>
<dbReference type="InterPro" id="IPR039477">
    <property type="entry name" value="ILEI/PANDER_dom"/>
</dbReference>
<dbReference type="Pfam" id="PF15711">
    <property type="entry name" value="ILEI"/>
    <property type="match status" value="1"/>
</dbReference>
<keyword evidence="25" id="KW-1185">Reference proteome</keyword>
<dbReference type="GO" id="GO:0071711">
    <property type="term" value="P:basement membrane organization"/>
    <property type="evidence" value="ECO:0007669"/>
    <property type="project" value="Ensembl"/>
</dbReference>
<dbReference type="InterPro" id="IPR039474">
    <property type="entry name" value="POMGNT1_PANDER-like"/>
</dbReference>
<comment type="pathway">
    <text evidence="3">Protein modification; protein glycosylation.</text>
</comment>
<evidence type="ECO:0000256" key="11">
    <source>
        <dbReference type="ARBA" id="ARBA00022734"/>
    </source>
</evidence>
<dbReference type="GO" id="GO:0000139">
    <property type="term" value="C:Golgi membrane"/>
    <property type="evidence" value="ECO:0007669"/>
    <property type="project" value="UniProtKB-SubCell"/>
</dbReference>
<evidence type="ECO:0000256" key="18">
    <source>
        <dbReference type="ARBA" id="ARBA00046887"/>
    </source>
</evidence>
<dbReference type="OMA" id="NYETEIH"/>
<dbReference type="GO" id="GO:0010467">
    <property type="term" value="P:gene expression"/>
    <property type="evidence" value="ECO:0007669"/>
    <property type="project" value="Ensembl"/>
</dbReference>
<evidence type="ECO:0000256" key="4">
    <source>
        <dbReference type="ARBA" id="ARBA00006492"/>
    </source>
</evidence>
<reference evidence="24" key="1">
    <citation type="submission" date="2024-01" db="EMBL/GenBank/DDBJ databases">
        <title>GRCr8: a new rat reference genome assembly contstructed from accurate long reads and long range scaffolding.</title>
        <authorList>
            <person name="Doris P.A."/>
            <person name="Kalbfleisch T."/>
            <person name="Li K."/>
            <person name="Howe K."/>
            <person name="Wood J."/>
        </authorList>
    </citation>
    <scope>NUCLEOTIDE SEQUENCE [LARGE SCALE GENOMIC DNA]</scope>
    <source>
        <strain evidence="24">Brown Norway</strain>
    </source>
</reference>
<evidence type="ECO:0000256" key="19">
    <source>
        <dbReference type="ARBA" id="ARBA00049045"/>
    </source>
</evidence>
<evidence type="ECO:0000256" key="2">
    <source>
        <dbReference type="ARBA" id="ARBA00004323"/>
    </source>
</evidence>
<reference evidence="24" key="2">
    <citation type="submission" date="2025-08" db="UniProtKB">
        <authorList>
            <consortium name="Ensembl"/>
        </authorList>
    </citation>
    <scope>IDENTIFICATION</scope>
    <source>
        <strain evidence="24">Brown Norway</strain>
    </source>
</reference>
<reference evidence="24" key="3">
    <citation type="submission" date="2025-09" db="UniProtKB">
        <authorList>
            <consortium name="Ensembl"/>
        </authorList>
    </citation>
    <scope>IDENTIFICATION</scope>
    <source>
        <strain evidence="24">Brown Norway</strain>
    </source>
</reference>
<keyword evidence="11 21" id="KW-0430">Lectin</keyword>
<dbReference type="GeneTree" id="ENSGT00530000063632"/>
<evidence type="ECO:0000256" key="1">
    <source>
        <dbReference type="ARBA" id="ARBA00001936"/>
    </source>
</evidence>
<evidence type="ECO:0000256" key="12">
    <source>
        <dbReference type="ARBA" id="ARBA00022968"/>
    </source>
</evidence>
<dbReference type="Pfam" id="PF03071">
    <property type="entry name" value="GNT-I"/>
    <property type="match status" value="1"/>
</dbReference>
<keyword evidence="17" id="KW-0464">Manganese</keyword>
<feature type="region of interest" description="Disordered" evidence="22">
    <location>
        <begin position="676"/>
        <end position="702"/>
    </location>
</feature>
<name>A0A8I6AB13_RAT</name>
<dbReference type="GO" id="GO:0030246">
    <property type="term" value="F:carbohydrate binding"/>
    <property type="evidence" value="ECO:0007669"/>
    <property type="project" value="UniProtKB-UniRule"/>
</dbReference>
<evidence type="ECO:0000313" key="26">
    <source>
        <dbReference type="RGD" id="1359396"/>
    </source>
</evidence>
<comment type="function">
    <text evidence="20">Participates in O-mannosyl glycosylation by catalyzing the addition of N-acetylglucosamine to O-linked mannose on glycoproteins. Catalyzes the synthesis of the GlcNAc(beta1-2)Man(alpha1-)O-Ser/Thr moiety on alpha-dystroglycan and other O-mannosylated proteins, providing the necessary basis for the addition of further carbohydrate moieties. Is specific for alpha linked terminal mannose.</text>
</comment>
<accession>A0A8I6AB13</accession>
<dbReference type="CDD" id="cd13937">
    <property type="entry name" value="PANDER_GnT-1_2_like"/>
    <property type="match status" value="1"/>
</dbReference>
<keyword evidence="9" id="KW-0812">Transmembrane</keyword>
<dbReference type="GO" id="GO:0047223">
    <property type="term" value="F:beta-1,3-galactosyl-O-glycosyl-glycoprotein beta-1,3-N-acetylglucosaminyltransferase activity"/>
    <property type="evidence" value="ECO:0007669"/>
    <property type="project" value="Ensembl"/>
</dbReference>
<dbReference type="GO" id="GO:0051674">
    <property type="term" value="P:localization of cell"/>
    <property type="evidence" value="ECO:0007669"/>
    <property type="project" value="Ensembl"/>
</dbReference>
<dbReference type="Proteomes" id="UP000002494">
    <property type="component" value="Chromosome 5"/>
</dbReference>
<evidence type="ECO:0000256" key="8">
    <source>
        <dbReference type="ARBA" id="ARBA00022679"/>
    </source>
</evidence>
<dbReference type="CDD" id="cd02514">
    <property type="entry name" value="GT13_GLCNAC-TI"/>
    <property type="match status" value="1"/>
</dbReference>
<evidence type="ECO:0000256" key="3">
    <source>
        <dbReference type="ARBA" id="ARBA00004922"/>
    </source>
</evidence>
<evidence type="ECO:0000256" key="6">
    <source>
        <dbReference type="ARBA" id="ARBA00022553"/>
    </source>
</evidence>
<evidence type="ECO:0000256" key="20">
    <source>
        <dbReference type="ARBA" id="ARBA00054662"/>
    </source>
</evidence>
<dbReference type="GO" id="GO:0150103">
    <property type="term" value="P:reactive gliosis"/>
    <property type="evidence" value="ECO:0007669"/>
    <property type="project" value="Ensembl"/>
</dbReference>
<dbReference type="AlphaFoldDB" id="A0A8I6AB13"/>
<keyword evidence="16" id="KW-1015">Disulfide bond</keyword>
<dbReference type="PROSITE" id="PS52031">
    <property type="entry name" value="GG_LECTIN"/>
    <property type="match status" value="1"/>
</dbReference>
<dbReference type="GO" id="GO:0030145">
    <property type="term" value="F:manganese ion binding"/>
    <property type="evidence" value="ECO:0007669"/>
    <property type="project" value="Ensembl"/>
</dbReference>
<dbReference type="GO" id="GO:0021542">
    <property type="term" value="P:dentate gyrus development"/>
    <property type="evidence" value="ECO:0007669"/>
    <property type="project" value="Ensembl"/>
</dbReference>
<sequence>MEGSKEAKDSNGRVQDHSVGRAWWRETCQGTFSGRWPQSHVLIENQKEERQVPVSSPAKVILAEGLCDLERASLGHAHVSTQTGAVLFLLVTVIVNIKLILDTRRAISEANEDPEPEQDYDEALGRLESPRHRGSSPRRVLDVEVYSSRSKVYVAVDGTTVLEDEAREQGRGIHVIVLNQATGHVMAKRVFDTYSPHEDEAMVLFLNMVAPGRVLICTVKDEGSFHLKDTAKALLRSLGSQAGPALGWRDTWAFVGRKGGPVLGEKHSKSPALSSWGDPVLLKTDVPLSSAEEAECHWADTELNRRRRRFCSKVEGYGSVCSCKDPTPIEFSPDPLPDNKVLNVPVAVIAGNRPNYLYRMLRSLLSAQGVSPQMITVFIDGYYEEPMDVVALFGLRGIQHTPISIKNARVSQHYKASLTATFNLFPEAKFAVVLEEDLDIAVDFFSFLSQSIHLLEEDDSLYCISAWNDQGYEHTAEDPALLYRVETMPGLGWVLRKSLYKEELEPKWPTPEKLWDWDMWMRMPEQRRGRECIIPDVSRSYHFGIVGLNMNGYFHEAYFKKHKFNTVPGVQLRNVDSLKKEAYEVEIHRLLSEAEVLDHSKDPCEDSFLPDTEGHTYVAFIRMEKDDDFTTWTQLAKCLHIWDLDVRGNHRGLWRLFRKKNHFLVVGVPASPYSVKKPPSVTPIFLEPPPKEEGAPGAAEQT</sequence>
<dbReference type="SUPFAM" id="SSF53448">
    <property type="entry name" value="Nucleotide-diphospho-sugar transferases"/>
    <property type="match status" value="1"/>
</dbReference>
<dbReference type="InterPro" id="IPR029044">
    <property type="entry name" value="Nucleotide-diphossugar_trans"/>
</dbReference>
<evidence type="ECO:0000256" key="7">
    <source>
        <dbReference type="ARBA" id="ARBA00022676"/>
    </source>
</evidence>
<comment type="cofactor">
    <cofactor evidence="1">
        <name>Mn(2+)</name>
        <dbReference type="ChEBI" id="CHEBI:29035"/>
    </cofactor>
</comment>
<dbReference type="GO" id="GO:0007605">
    <property type="term" value="P:sensory perception of sound"/>
    <property type="evidence" value="ECO:0007669"/>
    <property type="project" value="Ensembl"/>
</dbReference>
<evidence type="ECO:0000259" key="23">
    <source>
        <dbReference type="Pfam" id="PF15711"/>
    </source>
</evidence>
<evidence type="ECO:0000256" key="21">
    <source>
        <dbReference type="PROSITE-ProRule" id="PRU01375"/>
    </source>
</evidence>
<comment type="catalytic activity">
    <reaction evidence="19">
        <text>3-O-(alpha-D-mannosyl)-L-threonyl-[protein] + UDP-N-acetyl-alpha-D-glucosamine = 3-O-(N-acetyl-beta-D-glucosaminyl-(1-&gt;2)-alpha-D-mannosyl)-L-threonyl-[protein] + UDP + H(+)</text>
        <dbReference type="Rhea" id="RHEA:54128"/>
        <dbReference type="Rhea" id="RHEA-COMP:13547"/>
        <dbReference type="Rhea" id="RHEA-COMP:13802"/>
        <dbReference type="ChEBI" id="CHEBI:15378"/>
        <dbReference type="ChEBI" id="CHEBI:57705"/>
        <dbReference type="ChEBI" id="CHEBI:58223"/>
        <dbReference type="ChEBI" id="CHEBI:137323"/>
        <dbReference type="ChEBI" id="CHEBI:138067"/>
    </reaction>
</comment>
<evidence type="ECO:0000256" key="17">
    <source>
        <dbReference type="ARBA" id="ARBA00023211"/>
    </source>
</evidence>
<dbReference type="GO" id="GO:0042552">
    <property type="term" value="P:myelination"/>
    <property type="evidence" value="ECO:0007669"/>
    <property type="project" value="Ensembl"/>
</dbReference>
<comment type="subcellular location">
    <subcellularLocation>
        <location evidence="2">Golgi apparatus membrane</location>
        <topology evidence="2">Single-pass type II membrane protein</topology>
    </subcellularLocation>
</comment>
<dbReference type="InterPro" id="IPR052463">
    <property type="entry name" value="O-linked_mannose_GnT"/>
</dbReference>
<dbReference type="GO" id="GO:0016266">
    <property type="term" value="P:protein O-linked glycosylation via N-acetyl-galactosamine"/>
    <property type="evidence" value="ECO:0007669"/>
    <property type="project" value="Ensembl"/>
</dbReference>
<dbReference type="PANTHER" id="PTHR46396">
    <property type="entry name" value="PROTEIN O-LINKED-MANNOSE BETA-1,2-N-ACETYLGLUCOSAMINYLTRANSFERASE 1"/>
    <property type="match status" value="1"/>
</dbReference>
<evidence type="ECO:0000256" key="13">
    <source>
        <dbReference type="ARBA" id="ARBA00022989"/>
    </source>
</evidence>
<dbReference type="InterPro" id="IPR004139">
    <property type="entry name" value="Glyco_trans_13"/>
</dbReference>
<dbReference type="PANTHER" id="PTHR46396:SF1">
    <property type="entry name" value="PROTEIN O-LINKED-MANNOSE BETA-1,2-N-ACETYLGLUCOSAMINYLTRANSFERASE 1"/>
    <property type="match status" value="1"/>
</dbReference>
<dbReference type="UniPathway" id="UPA00378"/>
<feature type="domain" description="ILEI/PANDER" evidence="23">
    <location>
        <begin position="171"/>
        <end position="260"/>
    </location>
</feature>
<dbReference type="OrthoDB" id="440755at2759"/>
<keyword evidence="10" id="KW-0479">Metal-binding</keyword>
<evidence type="ECO:0000256" key="16">
    <source>
        <dbReference type="ARBA" id="ARBA00023157"/>
    </source>
</evidence>
<evidence type="ECO:0007829" key="27">
    <source>
        <dbReference type="PeptideAtlas" id="A0A8I6AB13"/>
    </source>
</evidence>
<keyword evidence="7" id="KW-0328">Glycosyltransferase</keyword>
<dbReference type="FunFam" id="3.90.550.10:FF:000038">
    <property type="entry name" value="protein O-linked-mannose beta-1,2-N-acetylglucosaminyltransferase 1 isoform X1"/>
    <property type="match status" value="1"/>
</dbReference>
<evidence type="ECO:0000313" key="24">
    <source>
        <dbReference type="Ensembl" id="ENSRNOP00000088565.1"/>
    </source>
</evidence>
<proteinExistence type="evidence at protein level"/>
<dbReference type="Gene3D" id="3.90.550.10">
    <property type="entry name" value="Spore Coat Polysaccharide Biosynthesis Protein SpsA, Chain A"/>
    <property type="match status" value="1"/>
</dbReference>
<evidence type="ECO:0000256" key="10">
    <source>
        <dbReference type="ARBA" id="ARBA00022723"/>
    </source>
</evidence>
<evidence type="ECO:0000256" key="5">
    <source>
        <dbReference type="ARBA" id="ARBA00021956"/>
    </source>
</evidence>
<keyword evidence="14" id="KW-0333">Golgi apparatus</keyword>